<gene>
    <name evidence="1" type="ORF">GCM10023156_52410</name>
</gene>
<comment type="caution">
    <text evidence="1">The sequence shown here is derived from an EMBL/GenBank/DDBJ whole genome shotgun (WGS) entry which is preliminary data.</text>
</comment>
<sequence>MISHEVTSRSSDGRKSVVWENKAMGRATSDVNAMRSTKTLYLSLILISSDIGIATTEENGG</sequence>
<keyword evidence="2" id="KW-1185">Reference proteome</keyword>
<organism evidence="1 2">
    <name type="scientific">Novipirellula rosea</name>
    <dbReference type="NCBI Taxonomy" id="1031540"/>
    <lineage>
        <taxon>Bacteria</taxon>
        <taxon>Pseudomonadati</taxon>
        <taxon>Planctomycetota</taxon>
        <taxon>Planctomycetia</taxon>
        <taxon>Pirellulales</taxon>
        <taxon>Pirellulaceae</taxon>
        <taxon>Novipirellula</taxon>
    </lineage>
</organism>
<proteinExistence type="predicted"/>
<dbReference type="Proteomes" id="UP001500840">
    <property type="component" value="Unassembled WGS sequence"/>
</dbReference>
<name>A0ABP8NFT3_9BACT</name>
<protein>
    <submittedName>
        <fullName evidence="1">Uncharacterized protein</fullName>
    </submittedName>
</protein>
<dbReference type="EMBL" id="BAABGA010000073">
    <property type="protein sequence ID" value="GAA4465111.1"/>
    <property type="molecule type" value="Genomic_DNA"/>
</dbReference>
<reference evidence="2" key="1">
    <citation type="journal article" date="2019" name="Int. J. Syst. Evol. Microbiol.">
        <title>The Global Catalogue of Microorganisms (GCM) 10K type strain sequencing project: providing services to taxonomists for standard genome sequencing and annotation.</title>
        <authorList>
            <consortium name="The Broad Institute Genomics Platform"/>
            <consortium name="The Broad Institute Genome Sequencing Center for Infectious Disease"/>
            <person name="Wu L."/>
            <person name="Ma J."/>
        </authorList>
    </citation>
    <scope>NUCLEOTIDE SEQUENCE [LARGE SCALE GENOMIC DNA]</scope>
    <source>
        <strain evidence="2">JCM 17759</strain>
    </source>
</reference>
<evidence type="ECO:0000313" key="1">
    <source>
        <dbReference type="EMBL" id="GAA4465111.1"/>
    </source>
</evidence>
<accession>A0ABP8NFT3</accession>
<evidence type="ECO:0000313" key="2">
    <source>
        <dbReference type="Proteomes" id="UP001500840"/>
    </source>
</evidence>